<protein>
    <recommendedName>
        <fullName evidence="3">C-type lysozyme inhibitor domain-containing protein</fullName>
    </recommendedName>
</protein>
<evidence type="ECO:0008006" key="3">
    <source>
        <dbReference type="Google" id="ProtNLM"/>
    </source>
</evidence>
<proteinExistence type="predicted"/>
<keyword evidence="2" id="KW-1185">Reference proteome</keyword>
<dbReference type="EMBL" id="JASZ02000002">
    <property type="protein sequence ID" value="OWK99147.1"/>
    <property type="molecule type" value="Genomic_DNA"/>
</dbReference>
<accession>A0A246BBU8</accession>
<sequence length="119" mass="13026">MKNILVAGFALLLMNSCTKTETNSVSTENEKSTEIGLVQKPLTLKSPTGEEISVTYFSEGDMVAVKIQKAGEEEQKLSAKTVNPSGNPIFTNEEYMWELTQEGQAGKLSDKDGNVTEYN</sequence>
<dbReference type="Proteomes" id="UP000197587">
    <property type="component" value="Unassembled WGS sequence"/>
</dbReference>
<name>A0A246BBU8_9FLAO</name>
<dbReference type="RefSeq" id="WP_031504470.1">
    <property type="nucleotide sequence ID" value="NZ_JASZ02000002.1"/>
</dbReference>
<evidence type="ECO:0000313" key="2">
    <source>
        <dbReference type="Proteomes" id="UP000197587"/>
    </source>
</evidence>
<gene>
    <name evidence="1" type="ORF">AP75_01285</name>
</gene>
<comment type="caution">
    <text evidence="1">The sequence shown here is derived from an EMBL/GenBank/DDBJ whole genome shotgun (WGS) entry which is preliminary data.</text>
</comment>
<reference evidence="1 2" key="2">
    <citation type="submission" date="2017-05" db="EMBL/GenBank/DDBJ databases">
        <title>Genome of Chryseobacterium haifense.</title>
        <authorList>
            <person name="Newman J.D."/>
        </authorList>
    </citation>
    <scope>NUCLEOTIDE SEQUENCE [LARGE SCALE GENOMIC DNA]</scope>
    <source>
        <strain evidence="1 2">DSM 19056</strain>
    </source>
</reference>
<reference evidence="1 2" key="1">
    <citation type="submission" date="2014-01" db="EMBL/GenBank/DDBJ databases">
        <authorList>
            <consortium name="Genome Consortium for Active Teaching"/>
            <person name="Sontag T.C."/>
            <person name="Newman J.D."/>
        </authorList>
    </citation>
    <scope>NUCLEOTIDE SEQUENCE [LARGE SCALE GENOMIC DNA]</scope>
    <source>
        <strain evidence="1 2">DSM 19056</strain>
    </source>
</reference>
<dbReference type="AlphaFoldDB" id="A0A246BBU8"/>
<organism evidence="1 2">
    <name type="scientific">Kaistella haifensis DSM 19056</name>
    <dbReference type="NCBI Taxonomy" id="1450526"/>
    <lineage>
        <taxon>Bacteria</taxon>
        <taxon>Pseudomonadati</taxon>
        <taxon>Bacteroidota</taxon>
        <taxon>Flavobacteriia</taxon>
        <taxon>Flavobacteriales</taxon>
        <taxon>Weeksellaceae</taxon>
        <taxon>Chryseobacterium group</taxon>
        <taxon>Kaistella</taxon>
    </lineage>
</organism>
<evidence type="ECO:0000313" key="1">
    <source>
        <dbReference type="EMBL" id="OWK99147.1"/>
    </source>
</evidence>